<dbReference type="InterPro" id="IPR013563">
    <property type="entry name" value="Oligopep_ABC_C"/>
</dbReference>
<dbReference type="RefSeq" id="WP_345677700.1">
    <property type="nucleotide sequence ID" value="NZ_BAABHS010000017.1"/>
</dbReference>
<evidence type="ECO:0000256" key="2">
    <source>
        <dbReference type="ARBA" id="ARBA00005417"/>
    </source>
</evidence>
<accession>A0ABP9HQ77</accession>
<keyword evidence="10" id="KW-1185">Reference proteome</keyword>
<evidence type="ECO:0000313" key="10">
    <source>
        <dbReference type="Proteomes" id="UP001500466"/>
    </source>
</evidence>
<evidence type="ECO:0000256" key="5">
    <source>
        <dbReference type="ARBA" id="ARBA00022741"/>
    </source>
</evidence>
<dbReference type="SMART" id="SM00382">
    <property type="entry name" value="AAA"/>
    <property type="match status" value="2"/>
</dbReference>
<proteinExistence type="inferred from homology"/>
<name>A0ABP9HQ77_9ACTN</name>
<dbReference type="NCBIfam" id="NF007739">
    <property type="entry name" value="PRK10419.1"/>
    <property type="match status" value="2"/>
</dbReference>
<organism evidence="9 10">
    <name type="scientific">Yinghuangia aomiensis</name>
    <dbReference type="NCBI Taxonomy" id="676205"/>
    <lineage>
        <taxon>Bacteria</taxon>
        <taxon>Bacillati</taxon>
        <taxon>Actinomycetota</taxon>
        <taxon>Actinomycetes</taxon>
        <taxon>Kitasatosporales</taxon>
        <taxon>Streptomycetaceae</taxon>
        <taxon>Yinghuangia</taxon>
    </lineage>
</organism>
<keyword evidence="3" id="KW-0813">Transport</keyword>
<evidence type="ECO:0000256" key="4">
    <source>
        <dbReference type="ARBA" id="ARBA00022475"/>
    </source>
</evidence>
<dbReference type="InterPro" id="IPR003439">
    <property type="entry name" value="ABC_transporter-like_ATP-bd"/>
</dbReference>
<dbReference type="NCBIfam" id="NF008453">
    <property type="entry name" value="PRK11308.1"/>
    <property type="match status" value="2"/>
</dbReference>
<evidence type="ECO:0000256" key="3">
    <source>
        <dbReference type="ARBA" id="ARBA00022448"/>
    </source>
</evidence>
<dbReference type="NCBIfam" id="TIGR01727">
    <property type="entry name" value="oligo_HPY"/>
    <property type="match status" value="1"/>
</dbReference>
<dbReference type="Proteomes" id="UP001500466">
    <property type="component" value="Unassembled WGS sequence"/>
</dbReference>
<protein>
    <submittedName>
        <fullName evidence="9">ABC transporter ATP-binding protein</fullName>
    </submittedName>
</protein>
<feature type="domain" description="ABC transporter" evidence="8">
    <location>
        <begin position="22"/>
        <end position="272"/>
    </location>
</feature>
<evidence type="ECO:0000313" key="9">
    <source>
        <dbReference type="EMBL" id="GAA4975494.1"/>
    </source>
</evidence>
<keyword evidence="7" id="KW-0472">Membrane</keyword>
<evidence type="ECO:0000256" key="1">
    <source>
        <dbReference type="ARBA" id="ARBA00004202"/>
    </source>
</evidence>
<keyword evidence="4" id="KW-1003">Cell membrane</keyword>
<dbReference type="Gene3D" id="3.40.50.300">
    <property type="entry name" value="P-loop containing nucleotide triphosphate hydrolases"/>
    <property type="match status" value="2"/>
</dbReference>
<sequence length="626" mass="66458">MTISVDKPLPAVPEAPAAAPLLRVRDLHVSFDTERGPVQAVRGVGFDLARGETLAIVGESGSGKSTTALALNRMLPAAGRITGGSVVLDGTLDLAAATEAELRDIRGARIGMVFQDPMTSLNPLLTVGRHLDEAMRAHGVDRRRRTARATELLDLVGIPEPAKRMRDHPHQFSGGMRQRVMIALALANEPDVLLADEPTTALDPTVQDQILTLVEDLGRETGTATVLITHNMGVVARSSARVMVLYGGRVVEHGRTADVLTAPRHPYSIGLLRAVPRLDAPYGTRLEGIPGTPPDLSAPPAGCAFADRCTLATDRCRDEQPPVRDTAGRTVACWVDDAALRLTAAASKAVADVPRTAAADGKAEAQPVLAVAGLGKVFHSRRNRVVALDDVSLELRRGETLGVVGESGSGKSTLVRTLVGIHAPTSGRILFEGRDLTKPGRAELRNLRRHVQMVFQDPYASLNPRMTVGAIIADPLVSQGIGTAADQRRRVAELLERVGLDAAAADRHPRDFSGGQRQRIGIARALAPKPSVLICDEPVSALDVSVQAQIVNLLADLQAELGLSMVFIAHDLAVVRQISHRIAVMRAGRVVETGPAEELCARPRHPYTRDLLAAVPSPVPAAAAAA</sequence>
<dbReference type="Pfam" id="PF00005">
    <property type="entry name" value="ABC_tran"/>
    <property type="match status" value="2"/>
</dbReference>
<evidence type="ECO:0000259" key="8">
    <source>
        <dbReference type="PROSITE" id="PS50893"/>
    </source>
</evidence>
<feature type="domain" description="ABC transporter" evidence="8">
    <location>
        <begin position="369"/>
        <end position="612"/>
    </location>
</feature>
<dbReference type="InterPro" id="IPR017871">
    <property type="entry name" value="ABC_transporter-like_CS"/>
</dbReference>
<gene>
    <name evidence="9" type="ORF">GCM10023205_47980</name>
</gene>
<comment type="caution">
    <text evidence="9">The sequence shown here is derived from an EMBL/GenBank/DDBJ whole genome shotgun (WGS) entry which is preliminary data.</text>
</comment>
<dbReference type="InterPro" id="IPR050388">
    <property type="entry name" value="ABC_Ni/Peptide_Import"/>
</dbReference>
<evidence type="ECO:0000256" key="7">
    <source>
        <dbReference type="ARBA" id="ARBA00023136"/>
    </source>
</evidence>
<dbReference type="InterPro" id="IPR003593">
    <property type="entry name" value="AAA+_ATPase"/>
</dbReference>
<dbReference type="PROSITE" id="PS00211">
    <property type="entry name" value="ABC_TRANSPORTER_1"/>
    <property type="match status" value="2"/>
</dbReference>
<keyword evidence="5" id="KW-0547">Nucleotide-binding</keyword>
<comment type="similarity">
    <text evidence="2">Belongs to the ABC transporter superfamily.</text>
</comment>
<comment type="subcellular location">
    <subcellularLocation>
        <location evidence="1">Cell membrane</location>
        <topology evidence="1">Peripheral membrane protein</topology>
    </subcellularLocation>
</comment>
<dbReference type="PROSITE" id="PS50893">
    <property type="entry name" value="ABC_TRANSPORTER_2"/>
    <property type="match status" value="2"/>
</dbReference>
<dbReference type="GO" id="GO:0005524">
    <property type="term" value="F:ATP binding"/>
    <property type="evidence" value="ECO:0007669"/>
    <property type="project" value="UniProtKB-KW"/>
</dbReference>
<dbReference type="SUPFAM" id="SSF52540">
    <property type="entry name" value="P-loop containing nucleoside triphosphate hydrolases"/>
    <property type="match status" value="2"/>
</dbReference>
<dbReference type="CDD" id="cd03257">
    <property type="entry name" value="ABC_NikE_OppD_transporters"/>
    <property type="match status" value="2"/>
</dbReference>
<reference evidence="10" key="1">
    <citation type="journal article" date="2019" name="Int. J. Syst. Evol. Microbiol.">
        <title>The Global Catalogue of Microorganisms (GCM) 10K type strain sequencing project: providing services to taxonomists for standard genome sequencing and annotation.</title>
        <authorList>
            <consortium name="The Broad Institute Genomics Platform"/>
            <consortium name="The Broad Institute Genome Sequencing Center for Infectious Disease"/>
            <person name="Wu L."/>
            <person name="Ma J."/>
        </authorList>
    </citation>
    <scope>NUCLEOTIDE SEQUENCE [LARGE SCALE GENOMIC DNA]</scope>
    <source>
        <strain evidence="10">JCM 17986</strain>
    </source>
</reference>
<dbReference type="Pfam" id="PF08352">
    <property type="entry name" value="oligo_HPY"/>
    <property type="match status" value="2"/>
</dbReference>
<dbReference type="EMBL" id="BAABHS010000017">
    <property type="protein sequence ID" value="GAA4975494.1"/>
    <property type="molecule type" value="Genomic_DNA"/>
</dbReference>
<dbReference type="InterPro" id="IPR027417">
    <property type="entry name" value="P-loop_NTPase"/>
</dbReference>
<evidence type="ECO:0000256" key="6">
    <source>
        <dbReference type="ARBA" id="ARBA00022840"/>
    </source>
</evidence>
<dbReference type="PANTHER" id="PTHR43297:SF2">
    <property type="entry name" value="DIPEPTIDE TRANSPORT ATP-BINDING PROTEIN DPPD"/>
    <property type="match status" value="1"/>
</dbReference>
<keyword evidence="6 9" id="KW-0067">ATP-binding</keyword>
<dbReference type="PANTHER" id="PTHR43297">
    <property type="entry name" value="OLIGOPEPTIDE TRANSPORT ATP-BINDING PROTEIN APPD"/>
    <property type="match status" value="1"/>
</dbReference>